<reference evidence="2" key="2">
    <citation type="journal article" date="2015" name="Data Brief">
        <title>Shoot transcriptome of the giant reed, Arundo donax.</title>
        <authorList>
            <person name="Barrero R.A."/>
            <person name="Guerrero F.D."/>
            <person name="Moolhuijzen P."/>
            <person name="Goolsby J.A."/>
            <person name="Tidwell J."/>
            <person name="Bellgard S.E."/>
            <person name="Bellgard M.I."/>
        </authorList>
    </citation>
    <scope>NUCLEOTIDE SEQUENCE</scope>
    <source>
        <tissue evidence="2">Shoot tissue taken approximately 20 cm above the soil surface</tissue>
    </source>
</reference>
<reference evidence="2" key="1">
    <citation type="submission" date="2014-09" db="EMBL/GenBank/DDBJ databases">
        <authorList>
            <person name="Magalhaes I.L.F."/>
            <person name="Oliveira U."/>
            <person name="Santos F.R."/>
            <person name="Vidigal T.H.D.A."/>
            <person name="Brescovit A.D."/>
            <person name="Santos A.J."/>
        </authorList>
    </citation>
    <scope>NUCLEOTIDE SEQUENCE</scope>
    <source>
        <tissue evidence="2">Shoot tissue taken approximately 20 cm above the soil surface</tissue>
    </source>
</reference>
<dbReference type="AlphaFoldDB" id="A0A0A9HE66"/>
<accession>A0A0A9HE66</accession>
<evidence type="ECO:0000313" key="2">
    <source>
        <dbReference type="EMBL" id="JAE35057.1"/>
    </source>
</evidence>
<evidence type="ECO:0000256" key="1">
    <source>
        <dbReference type="SAM" id="MobiDB-lite"/>
    </source>
</evidence>
<name>A0A0A9HE66_ARUDO</name>
<dbReference type="EMBL" id="GBRH01162839">
    <property type="protein sequence ID" value="JAE35057.1"/>
    <property type="molecule type" value="Transcribed_RNA"/>
</dbReference>
<proteinExistence type="predicted"/>
<feature type="region of interest" description="Disordered" evidence="1">
    <location>
        <begin position="1"/>
        <end position="41"/>
    </location>
</feature>
<sequence>MRGARAVRFAGGNPPTRAPAPHPDRRQALATWHGSQKHGPAPCDGGGTGCGCWYSGTPRMGRSTAPLSGW</sequence>
<organism evidence="2">
    <name type="scientific">Arundo donax</name>
    <name type="common">Giant reed</name>
    <name type="synonym">Donax arundinaceus</name>
    <dbReference type="NCBI Taxonomy" id="35708"/>
    <lineage>
        <taxon>Eukaryota</taxon>
        <taxon>Viridiplantae</taxon>
        <taxon>Streptophyta</taxon>
        <taxon>Embryophyta</taxon>
        <taxon>Tracheophyta</taxon>
        <taxon>Spermatophyta</taxon>
        <taxon>Magnoliopsida</taxon>
        <taxon>Liliopsida</taxon>
        <taxon>Poales</taxon>
        <taxon>Poaceae</taxon>
        <taxon>PACMAD clade</taxon>
        <taxon>Arundinoideae</taxon>
        <taxon>Arundineae</taxon>
        <taxon>Arundo</taxon>
    </lineage>
</organism>
<protein>
    <submittedName>
        <fullName evidence="2">Uncharacterized protein</fullName>
    </submittedName>
</protein>